<proteinExistence type="predicted"/>
<gene>
    <name evidence="3" type="ORF">P154DRAFT_538800</name>
</gene>
<evidence type="ECO:0000256" key="1">
    <source>
        <dbReference type="SAM" id="Phobius"/>
    </source>
</evidence>
<reference evidence="3" key="1">
    <citation type="journal article" date="2020" name="Stud. Mycol.">
        <title>101 Dothideomycetes genomes: a test case for predicting lifestyles and emergence of pathogens.</title>
        <authorList>
            <person name="Haridas S."/>
            <person name="Albert R."/>
            <person name="Binder M."/>
            <person name="Bloem J."/>
            <person name="Labutti K."/>
            <person name="Salamov A."/>
            <person name="Andreopoulos B."/>
            <person name="Baker S."/>
            <person name="Barry K."/>
            <person name="Bills G."/>
            <person name="Bluhm B."/>
            <person name="Cannon C."/>
            <person name="Castanera R."/>
            <person name="Culley D."/>
            <person name="Daum C."/>
            <person name="Ezra D."/>
            <person name="Gonzalez J."/>
            <person name="Henrissat B."/>
            <person name="Kuo A."/>
            <person name="Liang C."/>
            <person name="Lipzen A."/>
            <person name="Lutzoni F."/>
            <person name="Magnuson J."/>
            <person name="Mondo S."/>
            <person name="Nolan M."/>
            <person name="Ohm R."/>
            <person name="Pangilinan J."/>
            <person name="Park H.-J."/>
            <person name="Ramirez L."/>
            <person name="Alfaro M."/>
            <person name="Sun H."/>
            <person name="Tritt A."/>
            <person name="Yoshinaga Y."/>
            <person name="Zwiers L.-H."/>
            <person name="Turgeon B."/>
            <person name="Goodwin S."/>
            <person name="Spatafora J."/>
            <person name="Crous P."/>
            <person name="Grigoriev I."/>
        </authorList>
    </citation>
    <scope>NUCLEOTIDE SEQUENCE</scope>
    <source>
        <strain evidence="3">CBS 123094</strain>
    </source>
</reference>
<dbReference type="EMBL" id="ML977639">
    <property type="protein sequence ID" value="KAF1995434.1"/>
    <property type="molecule type" value="Genomic_DNA"/>
</dbReference>
<evidence type="ECO:0000259" key="2">
    <source>
        <dbReference type="PROSITE" id="PS51340"/>
    </source>
</evidence>
<feature type="transmembrane region" description="Helical" evidence="1">
    <location>
        <begin position="20"/>
        <end position="46"/>
    </location>
</feature>
<feature type="domain" description="MOSC" evidence="2">
    <location>
        <begin position="258"/>
        <end position="436"/>
    </location>
</feature>
<dbReference type="InterPro" id="IPR005302">
    <property type="entry name" value="MoCF_Sase_C"/>
</dbReference>
<sequence length="446" mass="49834">MSSPNGLDRLIDHFWHHLDFTISTPALLVTLLVATAPFLALVLFALTQREEPLPPPAGCRKLGLNGTSNLSDQYSPKFSKGGEPTPENPWTVKALFIYPLKSCAGIELKESDIVSTGLKYDRQFTLAQQSTSLPSLEGKVESSWHFVTQRTFPRMAQVETEIWIPHPQAPDYSLDAEFVKSEGCLAVRFPFSPDVGFSIDGFKGYGKVLAAKFAGLSEPMVEFRVPFNPPRERITRMGYTSEEVTIWKDSPKALNMESEIPHEIMDKLRYALGVTNPLTLFRIDTTKYREVFKCAPKKQDVGFQTIIGMQDSYPLHILNLASVHHVASHLPRAHRKGLNALRYRANVYITGPPAFDEDNWAKAVIGNGTYHISCRTTRCKLPNVDPETGVADRNEPGTTMRKYRVIDQGSQSPCLGMQVTPLTGGQLKAGDEVRVLEKGEHFFLKI</sequence>
<keyword evidence="4" id="KW-1185">Reference proteome</keyword>
<dbReference type="SUPFAM" id="SSF50800">
    <property type="entry name" value="PK beta-barrel domain-like"/>
    <property type="match status" value="1"/>
</dbReference>
<dbReference type="Proteomes" id="UP000799779">
    <property type="component" value="Unassembled WGS sequence"/>
</dbReference>
<protein>
    <recommendedName>
        <fullName evidence="2">MOSC domain-containing protein</fullName>
    </recommendedName>
</protein>
<dbReference type="PROSITE" id="PS51340">
    <property type="entry name" value="MOSC"/>
    <property type="match status" value="1"/>
</dbReference>
<dbReference type="OrthoDB" id="17255at2759"/>
<dbReference type="GO" id="GO:0003824">
    <property type="term" value="F:catalytic activity"/>
    <property type="evidence" value="ECO:0007669"/>
    <property type="project" value="InterPro"/>
</dbReference>
<dbReference type="Pfam" id="PF03476">
    <property type="entry name" value="MOSC_N"/>
    <property type="match status" value="1"/>
</dbReference>
<keyword evidence="1" id="KW-0472">Membrane</keyword>
<accession>A0A6A5W3C6</accession>
<keyword evidence="1" id="KW-1133">Transmembrane helix</keyword>
<dbReference type="GO" id="GO:0030151">
    <property type="term" value="F:molybdenum ion binding"/>
    <property type="evidence" value="ECO:0007669"/>
    <property type="project" value="InterPro"/>
</dbReference>
<dbReference type="AlphaFoldDB" id="A0A6A5W3C6"/>
<evidence type="ECO:0000313" key="3">
    <source>
        <dbReference type="EMBL" id="KAF1995434.1"/>
    </source>
</evidence>
<dbReference type="GO" id="GO:0030170">
    <property type="term" value="F:pyridoxal phosphate binding"/>
    <property type="evidence" value="ECO:0007669"/>
    <property type="project" value="InterPro"/>
</dbReference>
<dbReference type="InterPro" id="IPR011037">
    <property type="entry name" value="Pyrv_Knase-like_insert_dom_sf"/>
</dbReference>
<dbReference type="InterPro" id="IPR005303">
    <property type="entry name" value="MOCOS_middle"/>
</dbReference>
<keyword evidence="1" id="KW-0812">Transmembrane</keyword>
<dbReference type="Pfam" id="PF03473">
    <property type="entry name" value="MOSC"/>
    <property type="match status" value="1"/>
</dbReference>
<dbReference type="PANTHER" id="PTHR14237">
    <property type="entry name" value="MOLYBDOPTERIN COFACTOR SULFURASE MOSC"/>
    <property type="match status" value="1"/>
</dbReference>
<evidence type="ECO:0000313" key="4">
    <source>
        <dbReference type="Proteomes" id="UP000799779"/>
    </source>
</evidence>
<dbReference type="PANTHER" id="PTHR14237:SF23">
    <property type="entry name" value="MOSC DOMAIN PROTEIN (AFU_ORTHOLOGUE AFUA_7G05900)"/>
    <property type="match status" value="1"/>
</dbReference>
<organism evidence="3 4">
    <name type="scientific">Amniculicola lignicola CBS 123094</name>
    <dbReference type="NCBI Taxonomy" id="1392246"/>
    <lineage>
        <taxon>Eukaryota</taxon>
        <taxon>Fungi</taxon>
        <taxon>Dikarya</taxon>
        <taxon>Ascomycota</taxon>
        <taxon>Pezizomycotina</taxon>
        <taxon>Dothideomycetes</taxon>
        <taxon>Pleosporomycetidae</taxon>
        <taxon>Pleosporales</taxon>
        <taxon>Amniculicolaceae</taxon>
        <taxon>Amniculicola</taxon>
    </lineage>
</organism>
<name>A0A6A5W3C6_9PLEO</name>